<organism evidence="1 2">
    <name type="scientific">Flaviramulus basaltis</name>
    <dbReference type="NCBI Taxonomy" id="369401"/>
    <lineage>
        <taxon>Bacteria</taxon>
        <taxon>Pseudomonadati</taxon>
        <taxon>Bacteroidota</taxon>
        <taxon>Flavobacteriia</taxon>
        <taxon>Flavobacteriales</taxon>
        <taxon>Flavobacteriaceae</taxon>
        <taxon>Flaviramulus</taxon>
    </lineage>
</organism>
<gene>
    <name evidence="1" type="ORF">SAMN05428642_1021135</name>
</gene>
<evidence type="ECO:0000313" key="1">
    <source>
        <dbReference type="EMBL" id="SFZ93023.1"/>
    </source>
</evidence>
<sequence length="496" mass="55087">MQRLILASILSGCYSLLAKKHIMNIQNTLTFLFLLLTINIFSQEKYKVVYDYDSEKIAYYKVDKANKVTDTLVKPQIKRNSLVEIELKNINPFAVDVIADVKEEQVFSSEGGFDFSSIMGRVNSFSNGKLNLNIANLPTDNISSKSESRGITISNNFSDLNDKTSNISALKTTLVSNLLNPNLNKAYILDNIIKTASLEKDARLPDPNQNFYVYLTQLEKIVLEDKSSLVMDINEITKEVDSQMDSEKTLSRGELKERNYLSNDLQKLLSSLNESAFQTVEDLNKIKSLFTLLEASNFTRTYDYQIEADKINIELKFIKSVFANSLDNSENSIGNNNTLKTRNIKLYSKGGFKVNTGIALTLNSFGSKSKDFYISEDGTIGGGSNNYLTPNLSTMINFYPYMGENFNLGGSFGLSIPISGDNNINGISFLLGPSAHFGSKSRLSLSGGLAYGPVKALINGLEIGDSTSLSSIDNLTKTVYDFGYFFGISFNLFDLN</sequence>
<name>A0A1K2IKX8_9FLAO</name>
<protein>
    <submittedName>
        <fullName evidence="1">Uncharacterized protein</fullName>
    </submittedName>
</protein>
<reference evidence="1 2" key="1">
    <citation type="submission" date="2016-10" db="EMBL/GenBank/DDBJ databases">
        <authorList>
            <person name="de Groot N.N."/>
        </authorList>
    </citation>
    <scope>NUCLEOTIDE SEQUENCE [LARGE SCALE GENOMIC DNA]</scope>
    <source>
        <strain evidence="1 2">DSM 18180</strain>
    </source>
</reference>
<dbReference type="AlphaFoldDB" id="A0A1K2IKX8"/>
<dbReference type="STRING" id="369401.SAMN05428642_1021135"/>
<proteinExistence type="predicted"/>
<dbReference type="Proteomes" id="UP000182544">
    <property type="component" value="Unassembled WGS sequence"/>
</dbReference>
<dbReference type="EMBL" id="FPKV01000002">
    <property type="protein sequence ID" value="SFZ93023.1"/>
    <property type="molecule type" value="Genomic_DNA"/>
</dbReference>
<keyword evidence="2" id="KW-1185">Reference proteome</keyword>
<accession>A0A1K2IKX8</accession>
<evidence type="ECO:0000313" key="2">
    <source>
        <dbReference type="Proteomes" id="UP000182544"/>
    </source>
</evidence>